<name>A0ABD3WYU1_SINWO</name>
<sequence>CFAKNETKIADMVDVMVKCYQYIPESLDSDPISCILYGDALSCGRANDAQNARINGESKWDRLQGTCFCNTRVVQAWHTIGGRNLKQIINKQIRHHNVNSKTSSCFNYATDLLNQFIDKDNIPNDIEKLWCSFQSIVKK</sequence>
<comment type="caution">
    <text evidence="1">The sequence shown here is derived from an EMBL/GenBank/DDBJ whole genome shotgun (WGS) entry which is preliminary data.</text>
</comment>
<proteinExistence type="predicted"/>
<reference evidence="1 2" key="1">
    <citation type="submission" date="2024-11" db="EMBL/GenBank/DDBJ databases">
        <title>Chromosome-level genome assembly of the freshwater bivalve Anodonta woodiana.</title>
        <authorList>
            <person name="Chen X."/>
        </authorList>
    </citation>
    <scope>NUCLEOTIDE SEQUENCE [LARGE SCALE GENOMIC DNA]</scope>
    <source>
        <strain evidence="1">MN2024</strain>
        <tissue evidence="1">Gills</tissue>
    </source>
</reference>
<evidence type="ECO:0008006" key="3">
    <source>
        <dbReference type="Google" id="ProtNLM"/>
    </source>
</evidence>
<keyword evidence="2" id="KW-1185">Reference proteome</keyword>
<dbReference type="EMBL" id="JBJQND010000004">
    <property type="protein sequence ID" value="KAL3879134.1"/>
    <property type="molecule type" value="Genomic_DNA"/>
</dbReference>
<feature type="non-terminal residue" evidence="1">
    <location>
        <position position="1"/>
    </location>
</feature>
<feature type="non-terminal residue" evidence="1">
    <location>
        <position position="139"/>
    </location>
</feature>
<dbReference type="Proteomes" id="UP001634394">
    <property type="component" value="Unassembled WGS sequence"/>
</dbReference>
<protein>
    <recommendedName>
        <fullName evidence="3">Non-structural protein 1</fullName>
    </recommendedName>
</protein>
<dbReference type="AlphaFoldDB" id="A0ABD3WYU1"/>
<evidence type="ECO:0000313" key="1">
    <source>
        <dbReference type="EMBL" id="KAL3879134.1"/>
    </source>
</evidence>
<accession>A0ABD3WYU1</accession>
<evidence type="ECO:0000313" key="2">
    <source>
        <dbReference type="Proteomes" id="UP001634394"/>
    </source>
</evidence>
<gene>
    <name evidence="1" type="ORF">ACJMK2_031445</name>
</gene>
<organism evidence="1 2">
    <name type="scientific">Sinanodonta woodiana</name>
    <name type="common">Chinese pond mussel</name>
    <name type="synonym">Anodonta woodiana</name>
    <dbReference type="NCBI Taxonomy" id="1069815"/>
    <lineage>
        <taxon>Eukaryota</taxon>
        <taxon>Metazoa</taxon>
        <taxon>Spiralia</taxon>
        <taxon>Lophotrochozoa</taxon>
        <taxon>Mollusca</taxon>
        <taxon>Bivalvia</taxon>
        <taxon>Autobranchia</taxon>
        <taxon>Heteroconchia</taxon>
        <taxon>Palaeoheterodonta</taxon>
        <taxon>Unionida</taxon>
        <taxon>Unionoidea</taxon>
        <taxon>Unionidae</taxon>
        <taxon>Unioninae</taxon>
        <taxon>Sinanodonta</taxon>
    </lineage>
</organism>